<reference evidence="3" key="1">
    <citation type="journal article" date="2019" name="Int. J. Syst. Evol. Microbiol.">
        <title>The Global Catalogue of Microorganisms (GCM) 10K type strain sequencing project: providing services to taxonomists for standard genome sequencing and annotation.</title>
        <authorList>
            <consortium name="The Broad Institute Genomics Platform"/>
            <consortium name="The Broad Institute Genome Sequencing Center for Infectious Disease"/>
            <person name="Wu L."/>
            <person name="Ma J."/>
        </authorList>
    </citation>
    <scope>NUCLEOTIDE SEQUENCE [LARGE SCALE GENOMIC DNA]</scope>
    <source>
        <strain evidence="3">CCUG 57508</strain>
    </source>
</reference>
<dbReference type="EMBL" id="JBHTKH010000003">
    <property type="protein sequence ID" value="MFD1053894.1"/>
    <property type="molecule type" value="Genomic_DNA"/>
</dbReference>
<keyword evidence="3" id="KW-1185">Reference proteome</keyword>
<feature type="signal peptide" evidence="1">
    <location>
        <begin position="1"/>
        <end position="33"/>
    </location>
</feature>
<comment type="caution">
    <text evidence="2">The sequence shown here is derived from an EMBL/GenBank/DDBJ whole genome shotgun (WGS) entry which is preliminary data.</text>
</comment>
<keyword evidence="1" id="KW-0732">Signal</keyword>
<proteinExistence type="predicted"/>
<organism evidence="2 3">
    <name type="scientific">Terrabacter terrigena</name>
    <dbReference type="NCBI Taxonomy" id="574718"/>
    <lineage>
        <taxon>Bacteria</taxon>
        <taxon>Bacillati</taxon>
        <taxon>Actinomycetota</taxon>
        <taxon>Actinomycetes</taxon>
        <taxon>Micrococcales</taxon>
        <taxon>Intrasporangiaceae</taxon>
        <taxon>Terrabacter</taxon>
    </lineage>
</organism>
<dbReference type="Proteomes" id="UP001597046">
    <property type="component" value="Unassembled WGS sequence"/>
</dbReference>
<evidence type="ECO:0000256" key="1">
    <source>
        <dbReference type="SAM" id="SignalP"/>
    </source>
</evidence>
<gene>
    <name evidence="2" type="ORF">ACFQ2V_06195</name>
</gene>
<feature type="chain" id="PRO_5046675756" description="SipW-cognate class signal peptide" evidence="1">
    <location>
        <begin position="34"/>
        <end position="168"/>
    </location>
</feature>
<sequence>MGTQKQKKSSKKKAAAIVTAGVLGLATAGGAYAYWTSAGGGSGTATTRDGASNIFGVTGGSTQAMFPGDSAQTVTATVTNNGTETYTVSAVKAYLTTDKTGCDGTDYKLNGSVAPTTAAGAVSLGLTAKDLAPAGTTTVDFTLQFNNKANANQNACQAATVTVHYIAS</sequence>
<dbReference type="RefSeq" id="WP_386051741.1">
    <property type="nucleotide sequence ID" value="NZ_JBHTKH010000003.1"/>
</dbReference>
<evidence type="ECO:0000313" key="3">
    <source>
        <dbReference type="Proteomes" id="UP001597046"/>
    </source>
</evidence>
<evidence type="ECO:0000313" key="2">
    <source>
        <dbReference type="EMBL" id="MFD1053894.1"/>
    </source>
</evidence>
<evidence type="ECO:0008006" key="4">
    <source>
        <dbReference type="Google" id="ProtNLM"/>
    </source>
</evidence>
<accession>A0ABW3MWE5</accession>
<name>A0ABW3MWE5_9MICO</name>
<protein>
    <recommendedName>
        <fullName evidence="4">SipW-cognate class signal peptide</fullName>
    </recommendedName>
</protein>